<feature type="compositionally biased region" description="Basic and acidic residues" evidence="1">
    <location>
        <begin position="102"/>
        <end position="114"/>
    </location>
</feature>
<feature type="compositionally biased region" description="Low complexity" evidence="1">
    <location>
        <begin position="208"/>
        <end position="220"/>
    </location>
</feature>
<feature type="region of interest" description="Disordered" evidence="1">
    <location>
        <begin position="415"/>
        <end position="463"/>
    </location>
</feature>
<feature type="compositionally biased region" description="Basic and acidic residues" evidence="1">
    <location>
        <begin position="585"/>
        <end position="595"/>
    </location>
</feature>
<feature type="compositionally biased region" description="Basic and acidic residues" evidence="1">
    <location>
        <begin position="144"/>
        <end position="175"/>
    </location>
</feature>
<evidence type="ECO:0000256" key="1">
    <source>
        <dbReference type="SAM" id="MobiDB-lite"/>
    </source>
</evidence>
<comment type="caution">
    <text evidence="2">The sequence shown here is derived from an EMBL/GenBank/DDBJ whole genome shotgun (WGS) entry which is preliminary data.</text>
</comment>
<dbReference type="AlphaFoldDB" id="A0AAN6MSD0"/>
<feature type="compositionally biased region" description="Basic and acidic residues" evidence="1">
    <location>
        <begin position="390"/>
        <end position="399"/>
    </location>
</feature>
<dbReference type="EMBL" id="MU855333">
    <property type="protein sequence ID" value="KAK3906235.1"/>
    <property type="molecule type" value="Genomic_DNA"/>
</dbReference>
<reference evidence="2" key="1">
    <citation type="journal article" date="2023" name="Mol. Phylogenet. Evol.">
        <title>Genome-scale phylogeny and comparative genomics of the fungal order Sordariales.</title>
        <authorList>
            <person name="Hensen N."/>
            <person name="Bonometti L."/>
            <person name="Westerberg I."/>
            <person name="Brannstrom I.O."/>
            <person name="Guillou S."/>
            <person name="Cros-Aarteil S."/>
            <person name="Calhoun S."/>
            <person name="Haridas S."/>
            <person name="Kuo A."/>
            <person name="Mondo S."/>
            <person name="Pangilinan J."/>
            <person name="Riley R."/>
            <person name="LaButti K."/>
            <person name="Andreopoulos B."/>
            <person name="Lipzen A."/>
            <person name="Chen C."/>
            <person name="Yan M."/>
            <person name="Daum C."/>
            <person name="Ng V."/>
            <person name="Clum A."/>
            <person name="Steindorff A."/>
            <person name="Ohm R.A."/>
            <person name="Martin F."/>
            <person name="Silar P."/>
            <person name="Natvig D.O."/>
            <person name="Lalanne C."/>
            <person name="Gautier V."/>
            <person name="Ament-Velasquez S.L."/>
            <person name="Kruys A."/>
            <person name="Hutchinson M.I."/>
            <person name="Powell A.J."/>
            <person name="Barry K."/>
            <person name="Miller A.N."/>
            <person name="Grigoriev I.V."/>
            <person name="Debuchy R."/>
            <person name="Gladieux P."/>
            <person name="Hiltunen Thoren M."/>
            <person name="Johannesson H."/>
        </authorList>
    </citation>
    <scope>NUCLEOTIDE SEQUENCE</scope>
    <source>
        <strain evidence="2">CBS 103.79</strain>
    </source>
</reference>
<sequence length="1054" mass="115099">MDADGASNAGPNFGTTPAEPNTRFTSPLAINTASRRGDLFSRSRPKDFAARSEPVSDSKVTAANSTKIPRPAHPNSLSYSSAYKRAEEEDAAQGSPSPAPRSWRDRRDSADKRTAKTSIPVASDAQYHRAGPGRKSLGATNGDIHGDPDAPSQHSDRSDSSFDGKLREYARDHASLEGPGRHSNGWVSKSRLGTKIVDAGRELLARQSSRGSFDPSSSPRAARPTGANSPSLLRRLSGRRRESSAAAAARESLDRSLLGKTAHKEHAQLSIEPDFHTPDKSFAWQTDVDFTAGDLQVSTSPPVALERRNTKIEELRAREEAEVNRQFAENPEGEPGNLRIGSFHRTEVAAIPKSSDNRLEPAVSAHGIQQADPEDDDGIPNRRPSSRTSMRTDHIGSRERTRRALATARLDELREKNIKISRSPSPDVAQKPSREPTRAFSPLRDRLRRGGNGATEQVGGGQNATTLAIRAPHHSPNHAIDRGHALGQVGSEESRPIDPPTNGGPVDVLRRLAIVTSGSPAPETQRIADNQAPESRDRDLAERGRQRRLVGGAKGDARPTVGFAQLTRSSSAESKVAKRASLVHSDSDPTERIEGEMSLFAPQENQSERGSLRAPSPGPEGQVVDETPKPIKPDPLTQPTPRVTGAFVETPATVKVEKLDGSAAAPVAEPKDANPPGTDLGHSNMESSRYSKPALAEFRNENQEKRTQSSRGGRGRASSLSARRRARSFSRGRAPLINSAKPPTVRDDLLEIQRVNQIDDSTLDDIADLLILHEPAGAALASRRVKIEPENKSKPGVETKLEEYDQLSRSLETGLLAIRTAKQGIERLEDKVAHANLKDDSQQTNSGGGVKGEPPACPTCHGSHPPAAGTTVVYLQFPLPRLWHREPRFRFTLLGLSLFLFSLCYLAESWMCSRYCKPEYCYLGTPCDWSSDDPVWGYAVPVKLDQWVTGGQVRELVRRVRPDVADWMADMWDAAAGTDIAAVDTSQYSWEQKRQHRRRLAKKGLGKPFVERPEDSAIFSGWKSAREARERAQTAQAMGYEVDDDETIAVDERL</sequence>
<evidence type="ECO:0000313" key="3">
    <source>
        <dbReference type="Proteomes" id="UP001303889"/>
    </source>
</evidence>
<feature type="compositionally biased region" description="Polar residues" evidence="1">
    <location>
        <begin position="9"/>
        <end position="34"/>
    </location>
</feature>
<evidence type="ECO:0000313" key="2">
    <source>
        <dbReference type="EMBL" id="KAK3906235.1"/>
    </source>
</evidence>
<feature type="compositionally biased region" description="Gly residues" evidence="1">
    <location>
        <begin position="450"/>
        <end position="462"/>
    </location>
</feature>
<name>A0AAN6MSD0_9PEZI</name>
<feature type="region of interest" description="Disordered" evidence="1">
    <location>
        <begin position="838"/>
        <end position="862"/>
    </location>
</feature>
<feature type="compositionally biased region" description="Polar residues" evidence="1">
    <location>
        <begin position="58"/>
        <end position="67"/>
    </location>
</feature>
<reference evidence="2" key="2">
    <citation type="submission" date="2023-05" db="EMBL/GenBank/DDBJ databases">
        <authorList>
            <consortium name="Lawrence Berkeley National Laboratory"/>
            <person name="Steindorff A."/>
            <person name="Hensen N."/>
            <person name="Bonometti L."/>
            <person name="Westerberg I."/>
            <person name="Brannstrom I.O."/>
            <person name="Guillou S."/>
            <person name="Cros-Aarteil S."/>
            <person name="Calhoun S."/>
            <person name="Haridas S."/>
            <person name="Kuo A."/>
            <person name="Mondo S."/>
            <person name="Pangilinan J."/>
            <person name="Riley R."/>
            <person name="Labutti K."/>
            <person name="Andreopoulos B."/>
            <person name="Lipzen A."/>
            <person name="Chen C."/>
            <person name="Yanf M."/>
            <person name="Daum C."/>
            <person name="Ng V."/>
            <person name="Clum A."/>
            <person name="Ohm R."/>
            <person name="Martin F."/>
            <person name="Silar P."/>
            <person name="Natvig D."/>
            <person name="Lalanne C."/>
            <person name="Gautier V."/>
            <person name="Ament-Velasquez S.L."/>
            <person name="Kruys A."/>
            <person name="Hutchinson M.I."/>
            <person name="Powell A.J."/>
            <person name="Barry K."/>
            <person name="Miller A.N."/>
            <person name="Grigoriev I.V."/>
            <person name="Debuchy R."/>
            <person name="Gladieux P."/>
            <person name="Thoren M.H."/>
            <person name="Johannesson H."/>
        </authorList>
    </citation>
    <scope>NUCLEOTIDE SEQUENCE</scope>
    <source>
        <strain evidence="2">CBS 103.79</strain>
    </source>
</reference>
<feature type="region of interest" description="Disordered" evidence="1">
    <location>
        <begin position="1"/>
        <end position="252"/>
    </location>
</feature>
<protein>
    <submittedName>
        <fullName evidence="2">Uncharacterized protein</fullName>
    </submittedName>
</protein>
<gene>
    <name evidence="2" type="ORF">C8A05DRAFT_29945</name>
</gene>
<accession>A0AAN6MSD0</accession>
<organism evidence="2 3">
    <name type="scientific">Staphylotrichum tortipilum</name>
    <dbReference type="NCBI Taxonomy" id="2831512"/>
    <lineage>
        <taxon>Eukaryota</taxon>
        <taxon>Fungi</taxon>
        <taxon>Dikarya</taxon>
        <taxon>Ascomycota</taxon>
        <taxon>Pezizomycotina</taxon>
        <taxon>Sordariomycetes</taxon>
        <taxon>Sordariomycetidae</taxon>
        <taxon>Sordariales</taxon>
        <taxon>Chaetomiaceae</taxon>
        <taxon>Staphylotrichum</taxon>
    </lineage>
</organism>
<feature type="compositionally biased region" description="Basic and acidic residues" evidence="1">
    <location>
        <begin position="698"/>
        <end position="707"/>
    </location>
</feature>
<keyword evidence="3" id="KW-1185">Reference proteome</keyword>
<feature type="region of interest" description="Disordered" evidence="1">
    <location>
        <begin position="352"/>
        <end position="402"/>
    </location>
</feature>
<feature type="region of interest" description="Disordered" evidence="1">
    <location>
        <begin position="516"/>
        <end position="740"/>
    </location>
</feature>
<dbReference type="Proteomes" id="UP001303889">
    <property type="component" value="Unassembled WGS sequence"/>
</dbReference>
<feature type="compositionally biased region" description="Basic and acidic residues" evidence="1">
    <location>
        <begin position="534"/>
        <end position="544"/>
    </location>
</feature>
<feature type="compositionally biased region" description="Basic and acidic residues" evidence="1">
    <location>
        <begin position="35"/>
        <end position="56"/>
    </location>
</feature>
<proteinExistence type="predicted"/>